<dbReference type="GO" id="GO:0003700">
    <property type="term" value="F:DNA-binding transcription factor activity"/>
    <property type="evidence" value="ECO:0007669"/>
    <property type="project" value="InterPro"/>
</dbReference>
<evidence type="ECO:0000259" key="4">
    <source>
        <dbReference type="PROSITE" id="PS01124"/>
    </source>
</evidence>
<organism evidence="5 6">
    <name type="scientific">Deinococcus hopiensis KR-140</name>
    <dbReference type="NCBI Taxonomy" id="695939"/>
    <lineage>
        <taxon>Bacteria</taxon>
        <taxon>Thermotogati</taxon>
        <taxon>Deinococcota</taxon>
        <taxon>Deinococci</taxon>
        <taxon>Deinococcales</taxon>
        <taxon>Deinococcaceae</taxon>
        <taxon>Deinococcus</taxon>
    </lineage>
</organism>
<evidence type="ECO:0000256" key="1">
    <source>
        <dbReference type="ARBA" id="ARBA00023015"/>
    </source>
</evidence>
<accession>A0A1W1UAA0</accession>
<dbReference type="Proteomes" id="UP000192582">
    <property type="component" value="Unassembled WGS sequence"/>
</dbReference>
<dbReference type="InterPro" id="IPR018060">
    <property type="entry name" value="HTH_AraC"/>
</dbReference>
<keyword evidence="6" id="KW-1185">Reference proteome</keyword>
<dbReference type="Pfam" id="PF12833">
    <property type="entry name" value="HTH_18"/>
    <property type="match status" value="1"/>
</dbReference>
<dbReference type="EMBL" id="FWWU01000001">
    <property type="protein sequence ID" value="SMB77714.1"/>
    <property type="molecule type" value="Genomic_DNA"/>
</dbReference>
<sequence>MSLHSKPSTASARLAELIQRHTPYEGEFPLRVPGVFVAQTERTHRACAHSIQRPSLCIVAQGRKAVHIGSEHYEYDSQHMMVYAIHLPVAFQVTKASTDEPFLTFKLELNPERIAQLALKIYPHGLPCLLEGRAVQVTQTDPAIMNAVIRLLETIEDEREAKWIGPLITDELLMRLLLGPVGPMVAQMGHMESNTQRIERAIEWIQQHYGDPLNIEALAQLSHMGLSTFHARFKAVTGLSPLQFQKSLRLQEARRLMYSTGMDVGTVSRHVGYASTSQFTREYSRFFSNTPRQDMYQLRESGTEMSLT</sequence>
<dbReference type="STRING" id="695939.SAMN00790413_03874"/>
<dbReference type="InterPro" id="IPR018062">
    <property type="entry name" value="HTH_AraC-typ_CS"/>
</dbReference>
<dbReference type="SMART" id="SM00342">
    <property type="entry name" value="HTH_ARAC"/>
    <property type="match status" value="1"/>
</dbReference>
<dbReference type="PANTHER" id="PTHR43436">
    <property type="entry name" value="ARAC-FAMILY TRANSCRIPTIONAL REGULATOR"/>
    <property type="match status" value="1"/>
</dbReference>
<evidence type="ECO:0000256" key="2">
    <source>
        <dbReference type="ARBA" id="ARBA00023125"/>
    </source>
</evidence>
<dbReference type="PROSITE" id="PS01124">
    <property type="entry name" value="HTH_ARAC_FAMILY_2"/>
    <property type="match status" value="1"/>
</dbReference>
<name>A0A1W1UAA0_9DEIO</name>
<dbReference type="SUPFAM" id="SSF46689">
    <property type="entry name" value="Homeodomain-like"/>
    <property type="match status" value="2"/>
</dbReference>
<keyword evidence="3" id="KW-0804">Transcription</keyword>
<evidence type="ECO:0000256" key="3">
    <source>
        <dbReference type="ARBA" id="ARBA00023163"/>
    </source>
</evidence>
<proteinExistence type="predicted"/>
<dbReference type="RefSeq" id="WP_084044937.1">
    <property type="nucleotide sequence ID" value="NZ_FWWU01000001.1"/>
</dbReference>
<keyword evidence="1" id="KW-0805">Transcription regulation</keyword>
<feature type="domain" description="HTH araC/xylS-type" evidence="4">
    <location>
        <begin position="199"/>
        <end position="297"/>
    </location>
</feature>
<dbReference type="InterPro" id="IPR009057">
    <property type="entry name" value="Homeodomain-like_sf"/>
</dbReference>
<evidence type="ECO:0000313" key="5">
    <source>
        <dbReference type="EMBL" id="SMB77714.1"/>
    </source>
</evidence>
<evidence type="ECO:0000313" key="6">
    <source>
        <dbReference type="Proteomes" id="UP000192582"/>
    </source>
</evidence>
<gene>
    <name evidence="5" type="ORF">SAMN00790413_03874</name>
</gene>
<dbReference type="PANTHER" id="PTHR43436:SF1">
    <property type="entry name" value="TRANSCRIPTIONAL REGULATORY PROTEIN"/>
    <property type="match status" value="1"/>
</dbReference>
<dbReference type="Gene3D" id="1.10.10.60">
    <property type="entry name" value="Homeodomain-like"/>
    <property type="match status" value="1"/>
</dbReference>
<dbReference type="PROSITE" id="PS00041">
    <property type="entry name" value="HTH_ARAC_FAMILY_1"/>
    <property type="match status" value="1"/>
</dbReference>
<dbReference type="InterPro" id="IPR009594">
    <property type="entry name" value="Tscrpt_reg_HTH_AraC_N"/>
</dbReference>
<reference evidence="5 6" key="1">
    <citation type="submission" date="2017-04" db="EMBL/GenBank/DDBJ databases">
        <authorList>
            <person name="Afonso C.L."/>
            <person name="Miller P.J."/>
            <person name="Scott M.A."/>
            <person name="Spackman E."/>
            <person name="Goraichik I."/>
            <person name="Dimitrov K.M."/>
            <person name="Suarez D.L."/>
            <person name="Swayne D.E."/>
        </authorList>
    </citation>
    <scope>NUCLEOTIDE SEQUENCE [LARGE SCALE GENOMIC DNA]</scope>
    <source>
        <strain evidence="5 6">KR-140</strain>
    </source>
</reference>
<protein>
    <submittedName>
        <fullName evidence="5">AraC-type DNA-binding protein</fullName>
    </submittedName>
</protein>
<keyword evidence="2 5" id="KW-0238">DNA-binding</keyword>
<dbReference type="OrthoDB" id="34150at2"/>
<dbReference type="GO" id="GO:0043565">
    <property type="term" value="F:sequence-specific DNA binding"/>
    <property type="evidence" value="ECO:0007669"/>
    <property type="project" value="InterPro"/>
</dbReference>
<dbReference type="AlphaFoldDB" id="A0A1W1UAA0"/>
<dbReference type="Pfam" id="PF06719">
    <property type="entry name" value="AraC_N"/>
    <property type="match status" value="1"/>
</dbReference>